<name>A0A1I4N2N5_9FIRM</name>
<gene>
    <name evidence="1" type="ORF">SAMN04490355_104045</name>
</gene>
<evidence type="ECO:0000313" key="2">
    <source>
        <dbReference type="Proteomes" id="UP000199520"/>
    </source>
</evidence>
<dbReference type="Proteomes" id="UP000199520">
    <property type="component" value="Unassembled WGS sequence"/>
</dbReference>
<dbReference type="EMBL" id="FOTS01000040">
    <property type="protein sequence ID" value="SFM09513.1"/>
    <property type="molecule type" value="Genomic_DNA"/>
</dbReference>
<dbReference type="RefSeq" id="WP_090940858.1">
    <property type="nucleotide sequence ID" value="NZ_FOTS01000040.1"/>
</dbReference>
<protein>
    <submittedName>
        <fullName evidence="1">Uncharacterized protein</fullName>
    </submittedName>
</protein>
<dbReference type="AlphaFoldDB" id="A0A1I4N2N5"/>
<sequence>MELVRGYDEEIFEGNAIKKDNEYEFPCPICGEEVIVDDFGPAYRCGTCKKPIRFREENIKTGYYLCDCCRDTDNPIDEDIYNCKKCGGQICNACVINLQVGEEIPCDGQHDINPKYCPFCGIVSYTTYTEVTKELLDTIKVGDLIKVNDWKKPMKVRGVSPNYAVMTENNFGKTYYSVIEKKPWDGDRRNAMRGGRYHCGRDNWIFGAPHFEYKFDDEKAVAAYLQTFERGETELSVRNAIPILELHIKHVKGESKCKKLG</sequence>
<dbReference type="STRING" id="1123291.SAMN04490355_104045"/>
<accession>A0A1I4N2N5</accession>
<organism evidence="1 2">
    <name type="scientific">Pelosinus propionicus DSM 13327</name>
    <dbReference type="NCBI Taxonomy" id="1123291"/>
    <lineage>
        <taxon>Bacteria</taxon>
        <taxon>Bacillati</taxon>
        <taxon>Bacillota</taxon>
        <taxon>Negativicutes</taxon>
        <taxon>Selenomonadales</taxon>
        <taxon>Sporomusaceae</taxon>
        <taxon>Pelosinus</taxon>
    </lineage>
</organism>
<keyword evidence="2" id="KW-1185">Reference proteome</keyword>
<dbReference type="OrthoDB" id="1683245at2"/>
<proteinExistence type="predicted"/>
<reference evidence="2" key="1">
    <citation type="submission" date="2016-10" db="EMBL/GenBank/DDBJ databases">
        <authorList>
            <person name="Varghese N."/>
            <person name="Submissions S."/>
        </authorList>
    </citation>
    <scope>NUCLEOTIDE SEQUENCE [LARGE SCALE GENOMIC DNA]</scope>
    <source>
        <strain evidence="2">DSM 13327</strain>
    </source>
</reference>
<evidence type="ECO:0000313" key="1">
    <source>
        <dbReference type="EMBL" id="SFM09513.1"/>
    </source>
</evidence>